<comment type="caution">
    <text evidence="1">The sequence shown here is derived from an EMBL/GenBank/DDBJ whole genome shotgun (WGS) entry which is preliminary data.</text>
</comment>
<evidence type="ECO:0000313" key="2">
    <source>
        <dbReference type="Proteomes" id="UP001528912"/>
    </source>
</evidence>
<dbReference type="GO" id="GO:0032259">
    <property type="term" value="P:methylation"/>
    <property type="evidence" value="ECO:0007669"/>
    <property type="project" value="UniProtKB-KW"/>
</dbReference>
<dbReference type="PANTHER" id="PTHR43861:SF1">
    <property type="entry name" value="TRANS-ACONITATE 2-METHYLTRANSFERASE"/>
    <property type="match status" value="1"/>
</dbReference>
<proteinExistence type="predicted"/>
<keyword evidence="1" id="KW-0808">Transferase</keyword>
<organism evidence="1 2">
    <name type="scientific">Luteipulveratus flavus</name>
    <dbReference type="NCBI Taxonomy" id="3031728"/>
    <lineage>
        <taxon>Bacteria</taxon>
        <taxon>Bacillati</taxon>
        <taxon>Actinomycetota</taxon>
        <taxon>Actinomycetes</taxon>
        <taxon>Micrococcales</taxon>
        <taxon>Dermacoccaceae</taxon>
        <taxon>Luteipulveratus</taxon>
    </lineage>
</organism>
<reference evidence="1 2" key="1">
    <citation type="submission" date="2023-03" db="EMBL/GenBank/DDBJ databases">
        <title>YIM 133296 draft genome.</title>
        <authorList>
            <person name="Xiong L."/>
        </authorList>
    </citation>
    <scope>NUCLEOTIDE SEQUENCE [LARGE SCALE GENOMIC DNA]</scope>
    <source>
        <strain evidence="1 2">YIM 133296</strain>
    </source>
</reference>
<dbReference type="RefSeq" id="WP_277193394.1">
    <property type="nucleotide sequence ID" value="NZ_JAROAV010000051.1"/>
</dbReference>
<keyword evidence="2" id="KW-1185">Reference proteome</keyword>
<keyword evidence="1" id="KW-0489">Methyltransferase</keyword>
<dbReference type="Proteomes" id="UP001528912">
    <property type="component" value="Unassembled WGS sequence"/>
</dbReference>
<protein>
    <submittedName>
        <fullName evidence="1">Class I SAM-dependent methyltransferase</fullName>
    </submittedName>
</protein>
<dbReference type="Gene3D" id="3.40.50.150">
    <property type="entry name" value="Vaccinia Virus protein VP39"/>
    <property type="match status" value="1"/>
</dbReference>
<evidence type="ECO:0000313" key="1">
    <source>
        <dbReference type="EMBL" id="MDF8266170.1"/>
    </source>
</evidence>
<sequence>MSEPQDQVERVRAGYNALSRSYRGDIADGPTQSRYATWLSRLRDHVPAGGHVLDLGCGNGIPAAQWLVDNGYRVTGVDVSDEMVSRARTLVPQAEFVRADLSDPEALDFPAGEAAAVVALYSLIHIPLRQQEPLMRRIAGWLRPGGLLVATVGHNAWQGREQGWLGSAVEMWWSHPDASTYRSWIEDAGLAVVHEELVPEGSSGHQLIVARRG</sequence>
<gene>
    <name evidence="1" type="ORF">P4R38_18115</name>
</gene>
<name>A0ABT6CBJ9_9MICO</name>
<dbReference type="EMBL" id="JAROAV010000051">
    <property type="protein sequence ID" value="MDF8266170.1"/>
    <property type="molecule type" value="Genomic_DNA"/>
</dbReference>
<dbReference type="PANTHER" id="PTHR43861">
    <property type="entry name" value="TRANS-ACONITATE 2-METHYLTRANSFERASE-RELATED"/>
    <property type="match status" value="1"/>
</dbReference>
<dbReference type="GO" id="GO:0008168">
    <property type="term" value="F:methyltransferase activity"/>
    <property type="evidence" value="ECO:0007669"/>
    <property type="project" value="UniProtKB-KW"/>
</dbReference>
<dbReference type="Pfam" id="PF13489">
    <property type="entry name" value="Methyltransf_23"/>
    <property type="match status" value="1"/>
</dbReference>
<dbReference type="CDD" id="cd02440">
    <property type="entry name" value="AdoMet_MTases"/>
    <property type="match status" value="1"/>
</dbReference>
<accession>A0ABT6CBJ9</accession>
<dbReference type="InterPro" id="IPR029063">
    <property type="entry name" value="SAM-dependent_MTases_sf"/>
</dbReference>
<dbReference type="SUPFAM" id="SSF53335">
    <property type="entry name" value="S-adenosyl-L-methionine-dependent methyltransferases"/>
    <property type="match status" value="1"/>
</dbReference>